<feature type="transmembrane region" description="Helical" evidence="1">
    <location>
        <begin position="57"/>
        <end position="81"/>
    </location>
</feature>
<keyword evidence="1" id="KW-0812">Transmembrane</keyword>
<feature type="transmembrane region" description="Helical" evidence="1">
    <location>
        <begin position="30"/>
        <end position="51"/>
    </location>
</feature>
<name>A0A371NW22_9MICO</name>
<dbReference type="AlphaFoldDB" id="A0A371NW22"/>
<dbReference type="RefSeq" id="WP_116241285.1">
    <property type="nucleotide sequence ID" value="NZ_QUAB01000032.1"/>
</dbReference>
<evidence type="ECO:0008006" key="4">
    <source>
        <dbReference type="Google" id="ProtNLM"/>
    </source>
</evidence>
<dbReference type="EMBL" id="QUAB01000032">
    <property type="protein sequence ID" value="REJ06754.1"/>
    <property type="molecule type" value="Genomic_DNA"/>
</dbReference>
<keyword evidence="3" id="KW-1185">Reference proteome</keyword>
<reference evidence="2 3" key="1">
    <citation type="submission" date="2018-08" db="EMBL/GenBank/DDBJ databases">
        <title>Isolation, diversity and antifungal activity of Actinobacteria from cow dung.</title>
        <authorList>
            <person name="Ling L."/>
        </authorList>
    </citation>
    <scope>NUCLEOTIDE SEQUENCE [LARGE SCALE GENOMIC DNA]</scope>
    <source>
        <strain evidence="2 3">NEAU-LLE</strain>
    </source>
</reference>
<proteinExistence type="predicted"/>
<accession>A0A371NW22</accession>
<gene>
    <name evidence="2" type="ORF">DY023_05215</name>
</gene>
<evidence type="ECO:0000313" key="2">
    <source>
        <dbReference type="EMBL" id="REJ06754.1"/>
    </source>
</evidence>
<dbReference type="Proteomes" id="UP000262172">
    <property type="component" value="Unassembled WGS sequence"/>
</dbReference>
<evidence type="ECO:0000256" key="1">
    <source>
        <dbReference type="SAM" id="Phobius"/>
    </source>
</evidence>
<feature type="transmembrane region" description="Helical" evidence="1">
    <location>
        <begin position="138"/>
        <end position="159"/>
    </location>
</feature>
<feature type="transmembrane region" description="Helical" evidence="1">
    <location>
        <begin position="205"/>
        <end position="227"/>
    </location>
</feature>
<keyword evidence="1" id="KW-1133">Transmembrane helix</keyword>
<dbReference type="OrthoDB" id="4211860at2"/>
<feature type="transmembrane region" description="Helical" evidence="1">
    <location>
        <begin position="101"/>
        <end position="123"/>
    </location>
</feature>
<evidence type="ECO:0000313" key="3">
    <source>
        <dbReference type="Proteomes" id="UP000262172"/>
    </source>
</evidence>
<organism evidence="2 3">
    <name type="scientific">Microbacterium bovistercoris</name>
    <dbReference type="NCBI Taxonomy" id="2293570"/>
    <lineage>
        <taxon>Bacteria</taxon>
        <taxon>Bacillati</taxon>
        <taxon>Actinomycetota</taxon>
        <taxon>Actinomycetes</taxon>
        <taxon>Micrococcales</taxon>
        <taxon>Microbacteriaceae</taxon>
        <taxon>Microbacterium</taxon>
    </lineage>
</organism>
<protein>
    <recommendedName>
        <fullName evidence="4">DUF624 domain-containing protein</fullName>
    </recommendedName>
</protein>
<keyword evidence="1" id="KW-0472">Membrane</keyword>
<sequence>MSGAVTRSGATDEVGRGPLSRITLAIHRMLVLEGLLVVTTLPTALIVMLLGHDPSNVPLFVLAMLPIAPALVAGLAAMEAWRRVADLSPGRAFLFAYRRDLAATLKWAAPSTAVLALLAFNLVHLDAVAGATAIRPPLLLLAAVLVVWQGHMIVLTAGFRLRTRDAARIALAQLLPQWRCSLGILALLIVAGTVVLALSELFLLLFAWVFAGLLALLARPVVADVTARFTAVGRS</sequence>
<feature type="transmembrane region" description="Helical" evidence="1">
    <location>
        <begin position="180"/>
        <end position="199"/>
    </location>
</feature>
<comment type="caution">
    <text evidence="2">The sequence shown here is derived from an EMBL/GenBank/DDBJ whole genome shotgun (WGS) entry which is preliminary data.</text>
</comment>